<organism evidence="1 2">
    <name type="scientific">Sorghum bicolor</name>
    <name type="common">Sorghum</name>
    <name type="synonym">Sorghum vulgare</name>
    <dbReference type="NCBI Taxonomy" id="4558"/>
    <lineage>
        <taxon>Eukaryota</taxon>
        <taxon>Viridiplantae</taxon>
        <taxon>Streptophyta</taxon>
        <taxon>Embryophyta</taxon>
        <taxon>Tracheophyta</taxon>
        <taxon>Spermatophyta</taxon>
        <taxon>Magnoliopsida</taxon>
        <taxon>Liliopsida</taxon>
        <taxon>Poales</taxon>
        <taxon>Poaceae</taxon>
        <taxon>PACMAD clade</taxon>
        <taxon>Panicoideae</taxon>
        <taxon>Andropogonodae</taxon>
        <taxon>Andropogoneae</taxon>
        <taxon>Sorghinae</taxon>
        <taxon>Sorghum</taxon>
    </lineage>
</organism>
<evidence type="ECO:0000313" key="2">
    <source>
        <dbReference type="Proteomes" id="UP000807115"/>
    </source>
</evidence>
<sequence length="78" mass="9163">MVDTPVTVARVAHHAEPVNEQDRRQYGSSPLKIIFTMLFVDNQTLRFGQLLIFMAYYVHCTHREREREDNGNSKLHMC</sequence>
<gene>
    <name evidence="1" type="ORF">BDA96_09G205300</name>
</gene>
<reference evidence="1" key="2">
    <citation type="submission" date="2020-10" db="EMBL/GenBank/DDBJ databases">
        <authorList>
            <person name="Cooper E.A."/>
            <person name="Brenton Z.W."/>
            <person name="Flinn B.S."/>
            <person name="Jenkins J."/>
            <person name="Shu S."/>
            <person name="Flowers D."/>
            <person name="Luo F."/>
            <person name="Wang Y."/>
            <person name="Xia P."/>
            <person name="Barry K."/>
            <person name="Daum C."/>
            <person name="Lipzen A."/>
            <person name="Yoshinaga Y."/>
            <person name="Schmutz J."/>
            <person name="Saski C."/>
            <person name="Vermerris W."/>
            <person name="Kresovich S."/>
        </authorList>
    </citation>
    <scope>NUCLEOTIDE SEQUENCE</scope>
</reference>
<dbReference type="AlphaFoldDB" id="A0A921QDJ4"/>
<dbReference type="EMBL" id="CM027688">
    <property type="protein sequence ID" value="KAG0518767.1"/>
    <property type="molecule type" value="Genomic_DNA"/>
</dbReference>
<reference evidence="1" key="1">
    <citation type="journal article" date="2019" name="BMC Genomics">
        <title>A new reference genome for Sorghum bicolor reveals high levels of sequence similarity between sweet and grain genotypes: implications for the genetics of sugar metabolism.</title>
        <authorList>
            <person name="Cooper E.A."/>
            <person name="Brenton Z.W."/>
            <person name="Flinn B.S."/>
            <person name="Jenkins J."/>
            <person name="Shu S."/>
            <person name="Flowers D."/>
            <person name="Luo F."/>
            <person name="Wang Y."/>
            <person name="Xia P."/>
            <person name="Barry K."/>
            <person name="Daum C."/>
            <person name="Lipzen A."/>
            <person name="Yoshinaga Y."/>
            <person name="Schmutz J."/>
            <person name="Saski C."/>
            <person name="Vermerris W."/>
            <person name="Kresovich S."/>
        </authorList>
    </citation>
    <scope>NUCLEOTIDE SEQUENCE</scope>
</reference>
<accession>A0A921QDJ4</accession>
<comment type="caution">
    <text evidence="1">The sequence shown here is derived from an EMBL/GenBank/DDBJ whole genome shotgun (WGS) entry which is preliminary data.</text>
</comment>
<dbReference type="Proteomes" id="UP000807115">
    <property type="component" value="Chromosome 9"/>
</dbReference>
<evidence type="ECO:0000313" key="1">
    <source>
        <dbReference type="EMBL" id="KAG0518767.1"/>
    </source>
</evidence>
<proteinExistence type="predicted"/>
<protein>
    <submittedName>
        <fullName evidence="1">Uncharacterized protein</fullName>
    </submittedName>
</protein>
<name>A0A921QDJ4_SORBI</name>